<dbReference type="InterPro" id="IPR000944">
    <property type="entry name" value="Tscrpt_reg_Rrf2"/>
</dbReference>
<dbReference type="RefSeq" id="WP_012694937.1">
    <property type="nucleotide sequence ID" value="NC_012528.1"/>
</dbReference>
<dbReference type="Pfam" id="PF02082">
    <property type="entry name" value="Rrf2"/>
    <property type="match status" value="1"/>
</dbReference>
<evidence type="ECO:0000313" key="1">
    <source>
        <dbReference type="EMBL" id="ACO48064.1"/>
    </source>
</evidence>
<keyword evidence="1" id="KW-0614">Plasmid</keyword>
<dbReference type="GO" id="GO:0005829">
    <property type="term" value="C:cytosol"/>
    <property type="evidence" value="ECO:0007669"/>
    <property type="project" value="TreeGrafter"/>
</dbReference>
<dbReference type="AlphaFoldDB" id="C1D3I5"/>
<dbReference type="Gene3D" id="1.10.10.10">
    <property type="entry name" value="Winged helix-like DNA-binding domain superfamily/Winged helix DNA-binding domain"/>
    <property type="match status" value="1"/>
</dbReference>
<dbReference type="Proteomes" id="UP000002208">
    <property type="component" value="Plasmid 3"/>
</dbReference>
<dbReference type="SUPFAM" id="SSF46785">
    <property type="entry name" value="Winged helix' DNA-binding domain"/>
    <property type="match status" value="1"/>
</dbReference>
<name>C1D3I5_DEIDV</name>
<dbReference type="InterPro" id="IPR036390">
    <property type="entry name" value="WH_DNA-bd_sf"/>
</dbReference>
<dbReference type="PROSITE" id="PS51197">
    <property type="entry name" value="HTH_RRF2_2"/>
    <property type="match status" value="1"/>
</dbReference>
<dbReference type="HOGENOM" id="CLU_107144_4_2_0"/>
<dbReference type="OrthoDB" id="213028at2"/>
<proteinExistence type="predicted"/>
<dbReference type="EMBL" id="CP001117">
    <property type="protein sequence ID" value="ACO48064.1"/>
    <property type="molecule type" value="Genomic_DNA"/>
</dbReference>
<dbReference type="GO" id="GO:0003700">
    <property type="term" value="F:DNA-binding transcription factor activity"/>
    <property type="evidence" value="ECO:0007669"/>
    <property type="project" value="TreeGrafter"/>
</dbReference>
<sequence>MNSHYAMAVHVLALINMYPDSARTSEDIAASIGTNPVVVRNVIGHLRRAGLLDTRQGVAGAHLTRAPRDITLLDVYRAVNAPASVFKLHEQPNPRCPVGSRIQGSLTQVFGEAQGALEAHLASLTLEDVTGDLARRVS</sequence>
<keyword evidence="2" id="KW-1185">Reference proteome</keyword>
<dbReference type="InterPro" id="IPR036388">
    <property type="entry name" value="WH-like_DNA-bd_sf"/>
</dbReference>
<accession>C1D3I5</accession>
<dbReference type="PANTHER" id="PTHR33221">
    <property type="entry name" value="WINGED HELIX-TURN-HELIX TRANSCRIPTIONAL REGULATOR, RRF2 FAMILY"/>
    <property type="match status" value="1"/>
</dbReference>
<dbReference type="PANTHER" id="PTHR33221:SF15">
    <property type="entry name" value="HTH-TYPE TRANSCRIPTIONAL REGULATOR YWGB-RELATED"/>
    <property type="match status" value="1"/>
</dbReference>
<geneLocation type="plasmid" evidence="2">
    <name>pDeide3</name>
</geneLocation>
<protein>
    <submittedName>
        <fullName evidence="1">Putative transcriptional regulator,Rrf2 family</fullName>
    </submittedName>
</protein>
<gene>
    <name evidence="1" type="ordered locus">Deide_3p01210</name>
</gene>
<organism evidence="1 2">
    <name type="scientific">Deinococcus deserti (strain DSM 17065 / CIP 109153 / LMG 22923 / VCD115)</name>
    <dbReference type="NCBI Taxonomy" id="546414"/>
    <lineage>
        <taxon>Bacteria</taxon>
        <taxon>Thermotogati</taxon>
        <taxon>Deinococcota</taxon>
        <taxon>Deinococci</taxon>
        <taxon>Deinococcales</taxon>
        <taxon>Deinococcaceae</taxon>
        <taxon>Deinococcus</taxon>
    </lineage>
</organism>
<dbReference type="KEGG" id="ddr:Deide_3p01210"/>
<reference evidence="1 2" key="1">
    <citation type="journal article" date="2009" name="PLoS Genet.">
        <title>Alliance of proteomics and genomics to unravel the specificities of Sahara bacterium Deinococcus deserti.</title>
        <authorList>
            <person name="de Groot A."/>
            <person name="Dulermo R."/>
            <person name="Ortet P."/>
            <person name="Blanchard L."/>
            <person name="Guerin P."/>
            <person name="Fernandez B."/>
            <person name="Vacherie B."/>
            <person name="Dossat C."/>
            <person name="Jolivet E."/>
            <person name="Siguier P."/>
            <person name="Chandler M."/>
            <person name="Barakat M."/>
            <person name="Dedieu A."/>
            <person name="Barbe V."/>
            <person name="Heulin T."/>
            <person name="Sommer S."/>
            <person name="Achouak W."/>
            <person name="Armengaud J."/>
        </authorList>
    </citation>
    <scope>NUCLEOTIDE SEQUENCE [LARGE SCALE GENOMIC DNA]</scope>
    <source>
        <strain evidence="2">DSM 17065 / CIP 109153 / LMG 22923 / VCD115</strain>
        <plasmid evidence="2">pDeide3</plasmid>
    </source>
</reference>
<evidence type="ECO:0000313" key="2">
    <source>
        <dbReference type="Proteomes" id="UP000002208"/>
    </source>
</evidence>